<name>A0A8B9L2I9_ASTMX</name>
<accession>A0A8B9L2I9</accession>
<reference evidence="1" key="1">
    <citation type="submission" date="2025-08" db="UniProtKB">
        <authorList>
            <consortium name="Ensembl"/>
        </authorList>
    </citation>
    <scope>IDENTIFICATION</scope>
</reference>
<dbReference type="Ensembl" id="ENSAMXT00005048924.1">
    <property type="protein sequence ID" value="ENSAMXP00005045021.1"/>
    <property type="gene ID" value="ENSAMXG00005020873.1"/>
</dbReference>
<evidence type="ECO:0000313" key="1">
    <source>
        <dbReference type="Ensembl" id="ENSAMXP00005045021.1"/>
    </source>
</evidence>
<protein>
    <submittedName>
        <fullName evidence="1">Uncharacterized protein</fullName>
    </submittedName>
</protein>
<sequence length="73" mass="8083">MQLRALLLHLSLFSSLLLFFLISIFSTEGLSLTLGNVHVSTIGRMLNGNGVHAARPQFAKNHMDEPQGRNTLH</sequence>
<dbReference type="Proteomes" id="UP000694621">
    <property type="component" value="Unplaced"/>
</dbReference>
<organism evidence="1 2">
    <name type="scientific">Astyanax mexicanus</name>
    <name type="common">Blind cave fish</name>
    <name type="synonym">Astyanax fasciatus mexicanus</name>
    <dbReference type="NCBI Taxonomy" id="7994"/>
    <lineage>
        <taxon>Eukaryota</taxon>
        <taxon>Metazoa</taxon>
        <taxon>Chordata</taxon>
        <taxon>Craniata</taxon>
        <taxon>Vertebrata</taxon>
        <taxon>Euteleostomi</taxon>
        <taxon>Actinopterygii</taxon>
        <taxon>Neopterygii</taxon>
        <taxon>Teleostei</taxon>
        <taxon>Ostariophysi</taxon>
        <taxon>Characiformes</taxon>
        <taxon>Characoidei</taxon>
        <taxon>Acestrorhamphidae</taxon>
        <taxon>Acestrorhamphinae</taxon>
        <taxon>Astyanax</taxon>
    </lineage>
</organism>
<dbReference type="AlphaFoldDB" id="A0A8B9L2I9"/>
<evidence type="ECO:0000313" key="2">
    <source>
        <dbReference type="Proteomes" id="UP000694621"/>
    </source>
</evidence>
<proteinExistence type="predicted"/>